<feature type="transmembrane region" description="Helical" evidence="1">
    <location>
        <begin position="9"/>
        <end position="28"/>
    </location>
</feature>
<proteinExistence type="predicted"/>
<reference evidence="2" key="1">
    <citation type="submission" date="2021-01" db="EMBL/GenBank/DDBJ databases">
        <authorList>
            <person name="Corre E."/>
            <person name="Pelletier E."/>
            <person name="Niang G."/>
            <person name="Scheremetjew M."/>
            <person name="Finn R."/>
            <person name="Kale V."/>
            <person name="Holt S."/>
            <person name="Cochrane G."/>
            <person name="Meng A."/>
            <person name="Brown T."/>
            <person name="Cohen L."/>
        </authorList>
    </citation>
    <scope>NUCLEOTIDE SEQUENCE</scope>
    <source>
        <strain evidence="2">CCMP127</strain>
    </source>
</reference>
<dbReference type="EMBL" id="HBIM01015426">
    <property type="protein sequence ID" value="CAE0415036.1"/>
    <property type="molecule type" value="Transcribed_RNA"/>
</dbReference>
<dbReference type="AlphaFoldDB" id="A0A7S3L8E1"/>
<protein>
    <submittedName>
        <fullName evidence="2">Uncharacterized protein</fullName>
    </submittedName>
</protein>
<evidence type="ECO:0000313" key="2">
    <source>
        <dbReference type="EMBL" id="CAE0415036.1"/>
    </source>
</evidence>
<gene>
    <name evidence="2" type="ORF">ACOF00016_LOCUS12193</name>
</gene>
<organism evidence="2">
    <name type="scientific">Amphora coffeiformis</name>
    <dbReference type="NCBI Taxonomy" id="265554"/>
    <lineage>
        <taxon>Eukaryota</taxon>
        <taxon>Sar</taxon>
        <taxon>Stramenopiles</taxon>
        <taxon>Ochrophyta</taxon>
        <taxon>Bacillariophyta</taxon>
        <taxon>Bacillariophyceae</taxon>
        <taxon>Bacillariophycidae</taxon>
        <taxon>Thalassiophysales</taxon>
        <taxon>Catenulaceae</taxon>
        <taxon>Amphora</taxon>
    </lineage>
</organism>
<name>A0A7S3L8E1_9STRA</name>
<keyword evidence="1" id="KW-0472">Membrane</keyword>
<evidence type="ECO:0000256" key="1">
    <source>
        <dbReference type="SAM" id="Phobius"/>
    </source>
</evidence>
<accession>A0A7S3L8E1</accession>
<keyword evidence="1" id="KW-1133">Transmembrane helix</keyword>
<keyword evidence="1" id="KW-0812">Transmembrane</keyword>
<sequence>MWIKFLKRLLFYPLCAILATATLTYLYSYPHAPVTWLLVAAGWSIHTQFYHVAVQDWLNSTTLRQSEDAVRSRALVYAYMGDCSSAMDVYEHELGPLRQTLHFNGEFVEYQPNEVADLVAIYNDCAGETERTFALTEEAQKRLMDTIRLYNDLMMMNNKSNDNNTGDTKLPITRLWRAAWAAWEMSSGRVLRSVTPVAVTNLMTIPVHSEYLRLLNETFSQLTFSSTPALARIERHWQTDVLSSVGVTIQAVSYLYESICARPKLFTTLLAAGAFWRYQSIKKSRYFTNTVAGWVEEAQNPKSGSGKSKNPVHKLALLERARQMIVQAPTRDKDLLYGVALAVLGEAIKASFELTNIANTIAQTDEWVAVYMDLWQAKKVAEQQMPPEPGSQTFANPLPHANPAYAYEIFVRTPVEARYAAGQIDDYQAYQKMVSERHDIWTELNLSKNITWQVETLSGQRPAAAASIDDSEF</sequence>